<comment type="caution">
    <text evidence="6">The sequence shown here is derived from an EMBL/GenBank/DDBJ whole genome shotgun (WGS) entry which is preliminary data.</text>
</comment>
<proteinExistence type="predicted"/>
<organism evidence="6 7">
    <name type="scientific">Discostella pseudostelligera</name>
    <dbReference type="NCBI Taxonomy" id="259834"/>
    <lineage>
        <taxon>Eukaryota</taxon>
        <taxon>Sar</taxon>
        <taxon>Stramenopiles</taxon>
        <taxon>Ochrophyta</taxon>
        <taxon>Bacillariophyta</taxon>
        <taxon>Coscinodiscophyceae</taxon>
        <taxon>Thalassiosirophycidae</taxon>
        <taxon>Stephanodiscales</taxon>
        <taxon>Stephanodiscaceae</taxon>
        <taxon>Discostella</taxon>
    </lineage>
</organism>
<protein>
    <recommendedName>
        <fullName evidence="5">Protein kinase domain-containing protein</fullName>
    </recommendedName>
</protein>
<evidence type="ECO:0000256" key="3">
    <source>
        <dbReference type="SAM" id="MobiDB-lite"/>
    </source>
</evidence>
<feature type="compositionally biased region" description="Polar residues" evidence="3">
    <location>
        <begin position="1"/>
        <end position="20"/>
    </location>
</feature>
<evidence type="ECO:0000313" key="7">
    <source>
        <dbReference type="Proteomes" id="UP001530293"/>
    </source>
</evidence>
<dbReference type="SUPFAM" id="SSF56112">
    <property type="entry name" value="Protein kinase-like (PK-like)"/>
    <property type="match status" value="1"/>
</dbReference>
<dbReference type="InterPro" id="IPR000719">
    <property type="entry name" value="Prot_kinase_dom"/>
</dbReference>
<dbReference type="PANTHER" id="PTHR44329">
    <property type="entry name" value="SERINE/THREONINE-PROTEIN KINASE TNNI3K-RELATED"/>
    <property type="match status" value="1"/>
</dbReference>
<gene>
    <name evidence="6" type="ORF">ACHAWU_006736</name>
</gene>
<dbReference type="Proteomes" id="UP001530293">
    <property type="component" value="Unassembled WGS sequence"/>
</dbReference>
<keyword evidence="4" id="KW-0472">Membrane</keyword>
<keyword evidence="4" id="KW-0812">Transmembrane</keyword>
<evidence type="ECO:0000313" key="6">
    <source>
        <dbReference type="EMBL" id="KAL3772538.1"/>
    </source>
</evidence>
<feature type="compositionally biased region" description="Basic and acidic residues" evidence="3">
    <location>
        <begin position="77"/>
        <end position="87"/>
    </location>
</feature>
<dbReference type="AlphaFoldDB" id="A0ABD3NAY5"/>
<dbReference type="InterPro" id="IPR051681">
    <property type="entry name" value="Ser/Thr_Kinases-Pseudokinases"/>
</dbReference>
<name>A0ABD3NAY5_9STRA</name>
<feature type="compositionally biased region" description="Low complexity" evidence="3">
    <location>
        <begin position="566"/>
        <end position="578"/>
    </location>
</feature>
<feature type="compositionally biased region" description="Polar residues" evidence="3">
    <location>
        <begin position="61"/>
        <end position="76"/>
    </location>
</feature>
<keyword evidence="1" id="KW-0547">Nucleotide-binding</keyword>
<dbReference type="GO" id="GO:0005524">
    <property type="term" value="F:ATP binding"/>
    <property type="evidence" value="ECO:0007669"/>
    <property type="project" value="UniProtKB-KW"/>
</dbReference>
<evidence type="ECO:0000256" key="4">
    <source>
        <dbReference type="SAM" id="Phobius"/>
    </source>
</evidence>
<feature type="compositionally biased region" description="Basic and acidic residues" evidence="3">
    <location>
        <begin position="282"/>
        <end position="291"/>
    </location>
</feature>
<feature type="compositionally biased region" description="Polar residues" evidence="3">
    <location>
        <begin position="90"/>
        <end position="104"/>
    </location>
</feature>
<dbReference type="PANTHER" id="PTHR44329:SF298">
    <property type="entry name" value="MIXED LINEAGE KINASE DOMAIN-LIKE PROTEIN"/>
    <property type="match status" value="1"/>
</dbReference>
<reference evidence="6 7" key="1">
    <citation type="submission" date="2024-10" db="EMBL/GenBank/DDBJ databases">
        <title>Updated reference genomes for cyclostephanoid diatoms.</title>
        <authorList>
            <person name="Roberts W.R."/>
            <person name="Alverson A.J."/>
        </authorList>
    </citation>
    <scope>NUCLEOTIDE SEQUENCE [LARGE SCALE GENOMIC DNA]</scope>
    <source>
        <strain evidence="6 7">AJA232-27</strain>
    </source>
</reference>
<sequence length="725" mass="83388">SSATSIHSELATTATPTLHHSNTSSSTNTSTSTKRTFHRGVLPILSHGLLGGDNNCDPNRKNTLIQRRGKSATTTERIVESNNDKVLHHQSPTEPQRNQKANNNGDDRIKRSRRRRLHDRSRYDDCKTWKNTTPTTIHYCIKYLCCQTKKRSTNILVFAFVMWILAQCCYFYFWSWKKDIFNAILVWDSNNRYHHQQRNRGMSGRERKVLLYQSDPINHRNLYQPHSPEERAMLREQLMKEAKEVLGTAAGNDDDFDPNYYQRDNGGKPNKLNNRRHRKKSRDSDGSSRTERIREGCASLEWHSFHFPNCNEIHEINLRNVVRRRRFTSTTKNYSVNNSTSTAGVVEPVLPWGFVGNGLWRDVFSCDPREEAVPGMSSFSNSASSLLPQAPAVLKVMKSEHPYDQRNFQRHRRDALVMERLSFSHHVVPIYGYCGYSVLTQAISHTLDDVIFSRENESVKKWTPERGFVTKPPLESWMGRDDDGELVATRETEIGRIRLALGVYRGLSDLHEGNADKESSSNTTEWLPIIHADLQAKQYLIDSATGHIYLNDFNRCRFITKVDPPTNSSSTTINATSNETGSAGLESCPVYIPSAPGIARSPEEYDMTALSEKLDIYSSGNILYEIITGKRIWDEQRNKNTRAAIQRGERPQVNDTVRNAIGTVDAELTRLLDRVYDHDPKKRPSAKEVVVQLESLLDREMKRKRDNNYAEEEHHRRELKLRRRL</sequence>
<dbReference type="InterPro" id="IPR011009">
    <property type="entry name" value="Kinase-like_dom_sf"/>
</dbReference>
<evidence type="ECO:0000256" key="1">
    <source>
        <dbReference type="ARBA" id="ARBA00022741"/>
    </source>
</evidence>
<dbReference type="PROSITE" id="PS50011">
    <property type="entry name" value="PROTEIN_KINASE_DOM"/>
    <property type="match status" value="1"/>
</dbReference>
<feature type="transmembrane region" description="Helical" evidence="4">
    <location>
        <begin position="155"/>
        <end position="174"/>
    </location>
</feature>
<dbReference type="Gene3D" id="1.10.510.10">
    <property type="entry name" value="Transferase(Phosphotransferase) domain 1"/>
    <property type="match status" value="1"/>
</dbReference>
<feature type="region of interest" description="Disordered" evidence="3">
    <location>
        <begin position="1"/>
        <end position="117"/>
    </location>
</feature>
<evidence type="ECO:0000256" key="2">
    <source>
        <dbReference type="ARBA" id="ARBA00022840"/>
    </source>
</evidence>
<keyword evidence="2" id="KW-0067">ATP-binding</keyword>
<accession>A0ABD3NAY5</accession>
<feature type="domain" description="Protein kinase" evidence="5">
    <location>
        <begin position="349"/>
        <end position="697"/>
    </location>
</feature>
<feature type="region of interest" description="Disordered" evidence="3">
    <location>
        <begin position="565"/>
        <end position="586"/>
    </location>
</feature>
<feature type="region of interest" description="Disordered" evidence="3">
    <location>
        <begin position="249"/>
        <end position="291"/>
    </location>
</feature>
<keyword evidence="4" id="KW-1133">Transmembrane helix</keyword>
<feature type="non-terminal residue" evidence="6">
    <location>
        <position position="1"/>
    </location>
</feature>
<evidence type="ECO:0000259" key="5">
    <source>
        <dbReference type="PROSITE" id="PS50011"/>
    </source>
</evidence>
<feature type="compositionally biased region" description="Low complexity" evidence="3">
    <location>
        <begin position="21"/>
        <end position="33"/>
    </location>
</feature>
<keyword evidence="7" id="KW-1185">Reference proteome</keyword>
<dbReference type="EMBL" id="JALLBG020000009">
    <property type="protein sequence ID" value="KAL3772538.1"/>
    <property type="molecule type" value="Genomic_DNA"/>
</dbReference>
<dbReference type="Pfam" id="PF00069">
    <property type="entry name" value="Pkinase"/>
    <property type="match status" value="1"/>
</dbReference>